<sequence length="95" mass="10919">MQSASCMQWFATVCTTCCSIALYKKWKALLLLLVKLLLAYMAGSIGKPVQIVSLDLEGYGEYKCGASCEVREVMILCLYFDHMYNWHWLFILVYS</sequence>
<organism evidence="1 2">
    <name type="scientific">Gymnopilus junonius</name>
    <name type="common">Spectacular rustgill mushroom</name>
    <name type="synonym">Gymnopilus spectabilis subsp. junonius</name>
    <dbReference type="NCBI Taxonomy" id="109634"/>
    <lineage>
        <taxon>Eukaryota</taxon>
        <taxon>Fungi</taxon>
        <taxon>Dikarya</taxon>
        <taxon>Basidiomycota</taxon>
        <taxon>Agaricomycotina</taxon>
        <taxon>Agaricomycetes</taxon>
        <taxon>Agaricomycetidae</taxon>
        <taxon>Agaricales</taxon>
        <taxon>Agaricineae</taxon>
        <taxon>Hymenogastraceae</taxon>
        <taxon>Gymnopilus</taxon>
    </lineage>
</organism>
<reference evidence="1" key="1">
    <citation type="submission" date="2020-11" db="EMBL/GenBank/DDBJ databases">
        <authorList>
            <consortium name="DOE Joint Genome Institute"/>
            <person name="Ahrendt S."/>
            <person name="Riley R."/>
            <person name="Andreopoulos W."/>
            <person name="LaButti K."/>
            <person name="Pangilinan J."/>
            <person name="Ruiz-duenas F.J."/>
            <person name="Barrasa J.M."/>
            <person name="Sanchez-Garcia M."/>
            <person name="Camarero S."/>
            <person name="Miyauchi S."/>
            <person name="Serrano A."/>
            <person name="Linde D."/>
            <person name="Babiker R."/>
            <person name="Drula E."/>
            <person name="Ayuso-Fernandez I."/>
            <person name="Pacheco R."/>
            <person name="Padilla G."/>
            <person name="Ferreira P."/>
            <person name="Barriuso J."/>
            <person name="Kellner H."/>
            <person name="Castanera R."/>
            <person name="Alfaro M."/>
            <person name="Ramirez L."/>
            <person name="Pisabarro A.G."/>
            <person name="Kuo A."/>
            <person name="Tritt A."/>
            <person name="Lipzen A."/>
            <person name="He G."/>
            <person name="Yan M."/>
            <person name="Ng V."/>
            <person name="Cullen D."/>
            <person name="Martin F."/>
            <person name="Rosso M.-N."/>
            <person name="Henrissat B."/>
            <person name="Hibbett D."/>
            <person name="Martinez A.T."/>
            <person name="Grigoriev I.V."/>
        </authorList>
    </citation>
    <scope>NUCLEOTIDE SEQUENCE</scope>
    <source>
        <strain evidence="1">AH 44721</strain>
    </source>
</reference>
<evidence type="ECO:0000313" key="2">
    <source>
        <dbReference type="Proteomes" id="UP000724874"/>
    </source>
</evidence>
<dbReference type="EMBL" id="JADNYJ010000279">
    <property type="protein sequence ID" value="KAF8872100.1"/>
    <property type="molecule type" value="Genomic_DNA"/>
</dbReference>
<gene>
    <name evidence="1" type="ORF">CPB84DRAFT_708354</name>
</gene>
<dbReference type="AlphaFoldDB" id="A0A9P5TFQ9"/>
<accession>A0A9P5TFQ9</accession>
<evidence type="ECO:0000313" key="1">
    <source>
        <dbReference type="EMBL" id="KAF8872100.1"/>
    </source>
</evidence>
<keyword evidence="2" id="KW-1185">Reference proteome</keyword>
<name>A0A9P5TFQ9_GYMJU</name>
<comment type="caution">
    <text evidence="1">The sequence shown here is derived from an EMBL/GenBank/DDBJ whole genome shotgun (WGS) entry which is preliminary data.</text>
</comment>
<dbReference type="Proteomes" id="UP000724874">
    <property type="component" value="Unassembled WGS sequence"/>
</dbReference>
<protein>
    <submittedName>
        <fullName evidence="1">Uncharacterized protein</fullName>
    </submittedName>
</protein>
<proteinExistence type="predicted"/>